<keyword evidence="2" id="KW-0813">Transport</keyword>
<evidence type="ECO:0000313" key="5">
    <source>
        <dbReference type="Proteomes" id="UP000434409"/>
    </source>
</evidence>
<sequence>MREEYTYAVARIRAMEVNLFSKEVVDQLIACQTYEQCLQLLEEKGWGDGALQKDMEGILAREEEKIWDVVRELGIPLERFDVLMYPKLFHNLKAAIKEVCTEETNHQIFYENGMVMGKEMLTLVRERRFEELPEVLQEVAREAYESLLHTRDGQLCDIMIDKATLEAICQAGKETKEPVIREYAESYVAVANIKVAVRSAKTGKSLDFMEKAMTDCEGIRWERLAKAALAGIEGICEYLQETSYSQGAEVLRQSMSAFERWCDNRIIETMKSQKYEAFTLGPVVAYVIARQNEIRTVRMVLSGKQNRLPEESIRERIREMYV</sequence>
<dbReference type="EMBL" id="VULY01000018">
    <property type="protein sequence ID" value="MSR93746.1"/>
    <property type="molecule type" value="Genomic_DNA"/>
</dbReference>
<dbReference type="GO" id="GO:0046961">
    <property type="term" value="F:proton-transporting ATPase activity, rotational mechanism"/>
    <property type="evidence" value="ECO:0007669"/>
    <property type="project" value="InterPro"/>
</dbReference>
<dbReference type="Pfam" id="PF01992">
    <property type="entry name" value="vATP-synt_AC39"/>
    <property type="match status" value="1"/>
</dbReference>
<dbReference type="Gene3D" id="1.20.1690.10">
    <property type="entry name" value="V-type ATP synthase subunit C domain"/>
    <property type="match status" value="2"/>
</dbReference>
<accession>A0A6N7V1L4</accession>
<protein>
    <submittedName>
        <fullName evidence="4">V-type ATPase subunit</fullName>
    </submittedName>
</protein>
<reference evidence="4 5" key="1">
    <citation type="submission" date="2019-08" db="EMBL/GenBank/DDBJ databases">
        <title>In-depth cultivation of the pig gut microbiome towards novel bacterial diversity and tailored functional studies.</title>
        <authorList>
            <person name="Wylensek D."/>
            <person name="Hitch T.C.A."/>
            <person name="Clavel T."/>
        </authorList>
    </citation>
    <scope>NUCLEOTIDE SEQUENCE [LARGE SCALE GENOMIC DNA]</scope>
    <source>
        <strain evidence="4 5">68-1-5</strain>
    </source>
</reference>
<dbReference type="Gene3D" id="1.10.132.50">
    <property type="entry name" value="ATP synthase (C/AC39) subunit, domain 3"/>
    <property type="match status" value="1"/>
</dbReference>
<dbReference type="InterPro" id="IPR036079">
    <property type="entry name" value="ATPase_csu/dsu_sf"/>
</dbReference>
<dbReference type="InterPro" id="IPR035067">
    <property type="entry name" value="V-type_ATPase_csu/dsu"/>
</dbReference>
<gene>
    <name evidence="4" type="ORF">FYJ34_05585</name>
</gene>
<evidence type="ECO:0000256" key="3">
    <source>
        <dbReference type="ARBA" id="ARBA00023065"/>
    </source>
</evidence>
<comment type="caution">
    <text evidence="4">The sequence shown here is derived from an EMBL/GenBank/DDBJ whole genome shotgun (WGS) entry which is preliminary data.</text>
</comment>
<name>A0A6N7V1L4_9FIRM</name>
<dbReference type="Proteomes" id="UP000434409">
    <property type="component" value="Unassembled WGS sequence"/>
</dbReference>
<dbReference type="PANTHER" id="PTHR38682">
    <property type="entry name" value="V-TYPE ATP SYNTHASE SUBUNIT C"/>
    <property type="match status" value="1"/>
</dbReference>
<dbReference type="SUPFAM" id="SSF103486">
    <property type="entry name" value="V-type ATP synthase subunit C"/>
    <property type="match status" value="1"/>
</dbReference>
<dbReference type="InterPro" id="IPR002843">
    <property type="entry name" value="ATPase_V0-cplx_csu/dsu"/>
</dbReference>
<evidence type="ECO:0000313" key="4">
    <source>
        <dbReference type="EMBL" id="MSR93746.1"/>
    </source>
</evidence>
<evidence type="ECO:0000256" key="2">
    <source>
        <dbReference type="ARBA" id="ARBA00022448"/>
    </source>
</evidence>
<keyword evidence="5" id="KW-1185">Reference proteome</keyword>
<dbReference type="PANTHER" id="PTHR38682:SF1">
    <property type="entry name" value="V-TYPE ATP SYNTHASE SUBUNIT C"/>
    <property type="match status" value="1"/>
</dbReference>
<dbReference type="RefSeq" id="WP_154476912.1">
    <property type="nucleotide sequence ID" value="NZ_JAQYBV010000103.1"/>
</dbReference>
<comment type="similarity">
    <text evidence="1">Belongs to the V-ATPase V0D/AC39 subunit family.</text>
</comment>
<keyword evidence="3" id="KW-0406">Ion transport</keyword>
<evidence type="ECO:0000256" key="1">
    <source>
        <dbReference type="ARBA" id="ARBA00006709"/>
    </source>
</evidence>
<proteinExistence type="inferred from homology"/>
<dbReference type="AlphaFoldDB" id="A0A6N7V1L4"/>
<dbReference type="InterPro" id="IPR050873">
    <property type="entry name" value="V-ATPase_V0D/AC39_subunit"/>
</dbReference>
<organism evidence="4 5">
    <name type="scientific">Suipraeoptans intestinalis</name>
    <dbReference type="NCBI Taxonomy" id="2606628"/>
    <lineage>
        <taxon>Bacteria</taxon>
        <taxon>Bacillati</taxon>
        <taxon>Bacillota</taxon>
        <taxon>Clostridia</taxon>
        <taxon>Lachnospirales</taxon>
        <taxon>Lachnospiraceae</taxon>
        <taxon>Suipraeoptans</taxon>
    </lineage>
</organism>
<dbReference type="InterPro" id="IPR044911">
    <property type="entry name" value="V-type_ATPase_csu/dsu_dom_3"/>
</dbReference>